<keyword evidence="3" id="KW-0012">Acyltransferase</keyword>
<dbReference type="GO" id="GO:0036374">
    <property type="term" value="F:glutathione hydrolase activity"/>
    <property type="evidence" value="ECO:0007669"/>
    <property type="project" value="InterPro"/>
</dbReference>
<dbReference type="Pfam" id="PF01019">
    <property type="entry name" value="G_glu_transpept"/>
    <property type="match status" value="1"/>
</dbReference>
<evidence type="ECO:0000256" key="1">
    <source>
        <dbReference type="PIRSR" id="PIRSR600101-1"/>
    </source>
</evidence>
<dbReference type="Gene3D" id="1.10.246.130">
    <property type="match status" value="1"/>
</dbReference>
<dbReference type="PANTHER" id="PTHR11686">
    <property type="entry name" value="GAMMA GLUTAMYL TRANSPEPTIDASE"/>
    <property type="match status" value="1"/>
</dbReference>
<proteinExistence type="predicted"/>
<accession>A0A2G9GKD9</accession>
<organism evidence="3 4">
    <name type="scientific">Handroanthus impetiginosus</name>
    <dbReference type="NCBI Taxonomy" id="429701"/>
    <lineage>
        <taxon>Eukaryota</taxon>
        <taxon>Viridiplantae</taxon>
        <taxon>Streptophyta</taxon>
        <taxon>Embryophyta</taxon>
        <taxon>Tracheophyta</taxon>
        <taxon>Spermatophyta</taxon>
        <taxon>Magnoliopsida</taxon>
        <taxon>eudicotyledons</taxon>
        <taxon>Gunneridae</taxon>
        <taxon>Pentapetalae</taxon>
        <taxon>asterids</taxon>
        <taxon>lamiids</taxon>
        <taxon>Lamiales</taxon>
        <taxon>Bignoniaceae</taxon>
        <taxon>Crescentiina</taxon>
        <taxon>Tabebuia alliance</taxon>
        <taxon>Handroanthus</taxon>
    </lineage>
</organism>
<dbReference type="GO" id="GO:0005886">
    <property type="term" value="C:plasma membrane"/>
    <property type="evidence" value="ECO:0007669"/>
    <property type="project" value="TreeGrafter"/>
</dbReference>
<dbReference type="OrthoDB" id="1081007at2759"/>
<gene>
    <name evidence="3" type="ORF">CDL12_21747</name>
</gene>
<dbReference type="Gene3D" id="3.60.20.40">
    <property type="match status" value="1"/>
</dbReference>
<feature type="binding site" evidence="2">
    <location>
        <begin position="333"/>
        <end position="335"/>
    </location>
    <ligand>
        <name>L-glutamate</name>
        <dbReference type="ChEBI" id="CHEBI:29985"/>
    </ligand>
</feature>
<evidence type="ECO:0000313" key="4">
    <source>
        <dbReference type="Proteomes" id="UP000231279"/>
    </source>
</evidence>
<dbReference type="Proteomes" id="UP000231279">
    <property type="component" value="Unassembled WGS sequence"/>
</dbReference>
<dbReference type="InterPro" id="IPR043137">
    <property type="entry name" value="GGT_ssub_C"/>
</dbReference>
<protein>
    <submittedName>
        <fullName evidence="3">Gamma-glutamyltransferase</fullName>
        <ecNumber evidence="3">2.3.2.2</ecNumber>
    </submittedName>
</protein>
<dbReference type="SUPFAM" id="SSF56235">
    <property type="entry name" value="N-terminal nucleophile aminohydrolases (Ntn hydrolases)"/>
    <property type="match status" value="1"/>
</dbReference>
<reference evidence="4" key="1">
    <citation type="journal article" date="2018" name="Gigascience">
        <title>Genome assembly of the Pink Ipe (Handroanthus impetiginosus, Bignoniaceae), a highly valued, ecologically keystone Neotropical timber forest tree.</title>
        <authorList>
            <person name="Silva-Junior O.B."/>
            <person name="Grattapaglia D."/>
            <person name="Novaes E."/>
            <person name="Collevatti R.G."/>
        </authorList>
    </citation>
    <scope>NUCLEOTIDE SEQUENCE [LARGE SCALE GENOMIC DNA]</scope>
    <source>
        <strain evidence="4">cv. UFG-1</strain>
    </source>
</reference>
<dbReference type="GO" id="GO:0103068">
    <property type="term" value="F:leukotriene C4 gamma-glutamyl transferase activity"/>
    <property type="evidence" value="ECO:0007669"/>
    <property type="project" value="UniProtKB-EC"/>
</dbReference>
<feature type="binding site" evidence="2">
    <location>
        <position position="404"/>
    </location>
    <ligand>
        <name>L-glutamate</name>
        <dbReference type="ChEBI" id="CHEBI:29985"/>
    </ligand>
</feature>
<feature type="binding site" evidence="2">
    <location>
        <position position="357"/>
    </location>
    <ligand>
        <name>L-glutamate</name>
        <dbReference type="ChEBI" id="CHEBI:29985"/>
    </ligand>
</feature>
<dbReference type="InterPro" id="IPR043138">
    <property type="entry name" value="GGT_lsub"/>
</dbReference>
<dbReference type="STRING" id="429701.A0A2G9GKD9"/>
<comment type="caution">
    <text evidence="3">The sequence shown here is derived from an EMBL/GenBank/DDBJ whole genome shotgun (WGS) entry which is preliminary data.</text>
</comment>
<dbReference type="EMBL" id="NKXS01004651">
    <property type="protein sequence ID" value="PIN05718.1"/>
    <property type="molecule type" value="Genomic_DNA"/>
</dbReference>
<keyword evidence="4" id="KW-1185">Reference proteome</keyword>
<dbReference type="InterPro" id="IPR029055">
    <property type="entry name" value="Ntn_hydrolases_N"/>
</dbReference>
<dbReference type="PANTHER" id="PTHR11686:SF34">
    <property type="entry name" value="GLUTATHIONE HYDROLASE 1-RELATED"/>
    <property type="match status" value="1"/>
</dbReference>
<dbReference type="GO" id="GO:0006751">
    <property type="term" value="P:glutathione catabolic process"/>
    <property type="evidence" value="ECO:0007669"/>
    <property type="project" value="InterPro"/>
</dbReference>
<dbReference type="AlphaFoldDB" id="A0A2G9GKD9"/>
<feature type="binding site" evidence="2">
    <location>
        <begin position="382"/>
        <end position="383"/>
    </location>
    <ligand>
        <name>L-glutamate</name>
        <dbReference type="ChEBI" id="CHEBI:29985"/>
    </ligand>
</feature>
<name>A0A2G9GKD9_9LAMI</name>
<sequence length="519" mass="57571">MLARQANGEANVFDLKETAPKRAFITMYNKHKIDQIRGKLSIAVPGQLAGLHEAWKKYGKLPWNNLVSPSENLAPNGFKISKYLNRVMEYEILTLKRDPMLRSIFTVNGKPLKPGQTLIQKTLADTLAEIAKGGIMAFYNGSIGQRLVNDAMGSAGILSMDDLQSYRVKIRKPLTADVMGLQIVSAPPPSFDSACFSICSSMTNYDVIFHSYFAIRLLLMLFLSPMQVLKFLEQYGFLSGVSKALDVHRMIEALKYALSMRMELGDPDFINLSKTLTSMLSTNTAKKLRDKINDAITYPSHHYFSKQKQIEDHGTTHVCVVNKDRNTVSMMISLNSIFGSGYMFLSTGILLNNHMLDFSIPVPTEPPPAPSNFISPRKRPLSSTVPTVILEGGQLKVAIGGAGGVLIPEAILEVILNHFMRKMDPLSSVTAPRYYHKLHPNVVQYENYSWMGAKYRAPLKTIKFLKSRNHNIVGDPASLSSCVFAVQETKGSDSGKIFAVTDARMDGSPAGYSIHKCFS</sequence>
<evidence type="ECO:0000256" key="2">
    <source>
        <dbReference type="PIRSR" id="PIRSR600101-2"/>
    </source>
</evidence>
<evidence type="ECO:0000313" key="3">
    <source>
        <dbReference type="EMBL" id="PIN05718.1"/>
    </source>
</evidence>
<keyword evidence="3" id="KW-0808">Transferase</keyword>
<dbReference type="InterPro" id="IPR000101">
    <property type="entry name" value="GGT_peptidase"/>
</dbReference>
<feature type="active site" description="Nucleophile" evidence="1">
    <location>
        <position position="315"/>
    </location>
</feature>
<dbReference type="EC" id="2.3.2.2" evidence="3"/>
<dbReference type="PRINTS" id="PR01210">
    <property type="entry name" value="GGTRANSPTASE"/>
</dbReference>